<keyword evidence="7" id="KW-0408">Iron</keyword>
<dbReference type="Proteomes" id="UP001144256">
    <property type="component" value="Unassembled WGS sequence"/>
</dbReference>
<dbReference type="PROSITE" id="PS51918">
    <property type="entry name" value="RADICAL_SAM"/>
    <property type="match status" value="1"/>
</dbReference>
<evidence type="ECO:0000256" key="3">
    <source>
        <dbReference type="ARBA" id="ARBA00022485"/>
    </source>
</evidence>
<dbReference type="GO" id="GO:0051539">
    <property type="term" value="F:4 iron, 4 sulfur cluster binding"/>
    <property type="evidence" value="ECO:0007669"/>
    <property type="project" value="UniProtKB-KW"/>
</dbReference>
<reference evidence="12" key="1">
    <citation type="submission" date="2022-06" db="EMBL/GenBank/DDBJ databases">
        <title>Vallitalea longa sp. nov., an anaerobic bacterium isolated from marine sediment.</title>
        <authorList>
            <person name="Hirano S."/>
            <person name="Terahara T."/>
            <person name="Mori K."/>
            <person name="Hamada M."/>
            <person name="Matsumoto R."/>
            <person name="Kobayashi T."/>
        </authorList>
    </citation>
    <scope>NUCLEOTIDE SEQUENCE</scope>
    <source>
        <strain evidence="12">SH18-1</strain>
    </source>
</reference>
<dbReference type="RefSeq" id="WP_281815497.1">
    <property type="nucleotide sequence ID" value="NZ_BRLB01000006.1"/>
</dbReference>
<evidence type="ECO:0000259" key="11">
    <source>
        <dbReference type="PROSITE" id="PS51918"/>
    </source>
</evidence>
<evidence type="ECO:0000256" key="2">
    <source>
        <dbReference type="ARBA" id="ARBA00009777"/>
    </source>
</evidence>
<dbReference type="SFLD" id="SFLDS00029">
    <property type="entry name" value="Radical_SAM"/>
    <property type="match status" value="1"/>
</dbReference>
<dbReference type="SFLD" id="SFLDG01118">
    <property type="entry name" value="activating_enzymes__group_2"/>
    <property type="match status" value="1"/>
</dbReference>
<evidence type="ECO:0000313" key="12">
    <source>
        <dbReference type="EMBL" id="GKX29811.1"/>
    </source>
</evidence>
<dbReference type="AlphaFoldDB" id="A0A9W5YBV1"/>
<dbReference type="SFLD" id="SFLDG01066">
    <property type="entry name" value="organic_radical-activating_enz"/>
    <property type="match status" value="1"/>
</dbReference>
<comment type="cofactor">
    <cofactor evidence="1">
        <name>[4Fe-4S] cluster</name>
        <dbReference type="ChEBI" id="CHEBI:49883"/>
    </cofactor>
</comment>
<evidence type="ECO:0000256" key="7">
    <source>
        <dbReference type="ARBA" id="ARBA00023004"/>
    </source>
</evidence>
<dbReference type="PROSITE" id="PS51379">
    <property type="entry name" value="4FE4S_FER_2"/>
    <property type="match status" value="2"/>
</dbReference>
<dbReference type="InterPro" id="IPR034457">
    <property type="entry name" value="Organic_radical-activating"/>
</dbReference>
<dbReference type="SUPFAM" id="SSF54862">
    <property type="entry name" value="4Fe-4S ferredoxins"/>
    <property type="match status" value="1"/>
</dbReference>
<dbReference type="PANTHER" id="PTHR30352">
    <property type="entry name" value="PYRUVATE FORMATE-LYASE-ACTIVATING ENZYME"/>
    <property type="match status" value="1"/>
</dbReference>
<name>A0A9W5YBV1_9FIRM</name>
<feature type="domain" description="4Fe-4S ferredoxin-type" evidence="10">
    <location>
        <begin position="76"/>
        <end position="105"/>
    </location>
</feature>
<protein>
    <submittedName>
        <fullName evidence="12">Choline trimethylamine-lyase activating enzyme</fullName>
    </submittedName>
</protein>
<dbReference type="InterPro" id="IPR058240">
    <property type="entry name" value="rSAM_sf"/>
</dbReference>
<feature type="domain" description="Radical SAM core" evidence="11">
    <location>
        <begin position="15"/>
        <end position="300"/>
    </location>
</feature>
<organism evidence="12 13">
    <name type="scientific">Vallitalea longa</name>
    <dbReference type="NCBI Taxonomy" id="2936439"/>
    <lineage>
        <taxon>Bacteria</taxon>
        <taxon>Bacillati</taxon>
        <taxon>Bacillota</taxon>
        <taxon>Clostridia</taxon>
        <taxon>Lachnospirales</taxon>
        <taxon>Vallitaleaceae</taxon>
        <taxon>Vallitalea</taxon>
    </lineage>
</organism>
<keyword evidence="6" id="KW-0560">Oxidoreductase</keyword>
<evidence type="ECO:0000256" key="6">
    <source>
        <dbReference type="ARBA" id="ARBA00023002"/>
    </source>
</evidence>
<dbReference type="SUPFAM" id="SSF102114">
    <property type="entry name" value="Radical SAM enzymes"/>
    <property type="match status" value="1"/>
</dbReference>
<dbReference type="InterPro" id="IPR017896">
    <property type="entry name" value="4Fe4S_Fe-S-bd"/>
</dbReference>
<dbReference type="PROSITE" id="PS01087">
    <property type="entry name" value="RADICAL_ACTIVATING"/>
    <property type="match status" value="1"/>
</dbReference>
<dbReference type="InterPro" id="IPR013785">
    <property type="entry name" value="Aldolase_TIM"/>
</dbReference>
<dbReference type="Gene3D" id="3.30.70.20">
    <property type="match status" value="1"/>
</dbReference>
<dbReference type="InterPro" id="IPR007197">
    <property type="entry name" value="rSAM"/>
</dbReference>
<dbReference type="Pfam" id="PF04055">
    <property type="entry name" value="Radical_SAM"/>
    <property type="match status" value="1"/>
</dbReference>
<evidence type="ECO:0000256" key="9">
    <source>
        <dbReference type="ARBA" id="ARBA00047365"/>
    </source>
</evidence>
<comment type="catalytic activity">
    <reaction evidence="9">
        <text>glycyl-[protein] + reduced [flavodoxin] + S-adenosyl-L-methionine = glycin-2-yl radical-[protein] + semiquinone [flavodoxin] + 5'-deoxyadenosine + L-methionine + H(+)</text>
        <dbReference type="Rhea" id="RHEA:61976"/>
        <dbReference type="Rhea" id="RHEA-COMP:10622"/>
        <dbReference type="Rhea" id="RHEA-COMP:14480"/>
        <dbReference type="Rhea" id="RHEA-COMP:15993"/>
        <dbReference type="Rhea" id="RHEA-COMP:15994"/>
        <dbReference type="ChEBI" id="CHEBI:15378"/>
        <dbReference type="ChEBI" id="CHEBI:17319"/>
        <dbReference type="ChEBI" id="CHEBI:29947"/>
        <dbReference type="ChEBI" id="CHEBI:32722"/>
        <dbReference type="ChEBI" id="CHEBI:57618"/>
        <dbReference type="ChEBI" id="CHEBI:57844"/>
        <dbReference type="ChEBI" id="CHEBI:59789"/>
        <dbReference type="ChEBI" id="CHEBI:140311"/>
    </reaction>
</comment>
<comment type="similarity">
    <text evidence="2">Belongs to the organic radical-activating enzymes family.</text>
</comment>
<dbReference type="PIRSF" id="PIRSF000371">
    <property type="entry name" value="PFL_act_enz"/>
    <property type="match status" value="1"/>
</dbReference>
<evidence type="ECO:0000256" key="8">
    <source>
        <dbReference type="ARBA" id="ARBA00023014"/>
    </source>
</evidence>
<keyword evidence="8" id="KW-0411">Iron-sulfur</keyword>
<evidence type="ECO:0000256" key="5">
    <source>
        <dbReference type="ARBA" id="ARBA00022723"/>
    </source>
</evidence>
<dbReference type="InterPro" id="IPR001989">
    <property type="entry name" value="Radical_activat_CS"/>
</dbReference>
<keyword evidence="4" id="KW-0949">S-adenosyl-L-methionine</keyword>
<feature type="domain" description="4Fe-4S ferredoxin-type" evidence="10">
    <location>
        <begin position="46"/>
        <end position="75"/>
    </location>
</feature>
<comment type="caution">
    <text evidence="12">The sequence shown here is derived from an EMBL/GenBank/DDBJ whole genome shotgun (WGS) entry which is preliminary data.</text>
</comment>
<keyword evidence="3" id="KW-0004">4Fe-4S</keyword>
<evidence type="ECO:0000313" key="13">
    <source>
        <dbReference type="Proteomes" id="UP001144256"/>
    </source>
</evidence>
<dbReference type="CDD" id="cd01335">
    <property type="entry name" value="Radical_SAM"/>
    <property type="match status" value="1"/>
</dbReference>
<accession>A0A9W5YBV1</accession>
<dbReference type="GO" id="GO:0046872">
    <property type="term" value="F:metal ion binding"/>
    <property type="evidence" value="ECO:0007669"/>
    <property type="project" value="UniProtKB-KW"/>
</dbReference>
<evidence type="ECO:0000256" key="4">
    <source>
        <dbReference type="ARBA" id="ARBA00022691"/>
    </source>
</evidence>
<dbReference type="PANTHER" id="PTHR30352:SF4">
    <property type="entry name" value="PYRUVATE FORMATE-LYASE 2-ACTIVATING ENZYME"/>
    <property type="match status" value="1"/>
</dbReference>
<gene>
    <name evidence="12" type="primary">cutD</name>
    <name evidence="12" type="ORF">SH1V18_22910</name>
</gene>
<dbReference type="InterPro" id="IPR012839">
    <property type="entry name" value="Organic_radical_activase"/>
</dbReference>
<evidence type="ECO:0000259" key="10">
    <source>
        <dbReference type="PROSITE" id="PS51379"/>
    </source>
</evidence>
<keyword evidence="5" id="KW-0479">Metal-binding</keyword>
<dbReference type="NCBIfam" id="TIGR02494">
    <property type="entry name" value="PFLE_PFLC"/>
    <property type="match status" value="1"/>
</dbReference>
<dbReference type="Pfam" id="PF13353">
    <property type="entry name" value="Fer4_12"/>
    <property type="match status" value="1"/>
</dbReference>
<dbReference type="InterPro" id="IPR040074">
    <property type="entry name" value="BssD/PflA/YjjW"/>
</dbReference>
<evidence type="ECO:0000256" key="1">
    <source>
        <dbReference type="ARBA" id="ARBA00001966"/>
    </source>
</evidence>
<dbReference type="Gene3D" id="3.20.20.70">
    <property type="entry name" value="Aldolase class I"/>
    <property type="match status" value="1"/>
</dbReference>
<dbReference type="GO" id="GO:0016491">
    <property type="term" value="F:oxidoreductase activity"/>
    <property type="evidence" value="ECO:0007669"/>
    <property type="project" value="UniProtKB-KW"/>
</dbReference>
<proteinExistence type="inferred from homology"/>
<keyword evidence="13" id="KW-1185">Reference proteome</keyword>
<dbReference type="EMBL" id="BRLB01000006">
    <property type="protein sequence ID" value="GKX29811.1"/>
    <property type="molecule type" value="Genomic_DNA"/>
</dbReference>
<sequence>METARVFNIERFATEDGTGIRTVIFLKGCALRCKWCANPESQEFKKEILFKKAPCTNCGKCIDICNQKAIDLTYGLLYITNTDLCNYCGKCIDNCVNNARSLIGVDMQVDELIMEILKDNKYYQMSGGGITFSGGEPFFYSGFIKECSKRLKDYNITTLVETCGYIDIKNIKEACDYVDYIYYDIKHMNSEKHKELTGKDNKLIIDNLIWLSKNYKGKLSVRYPYIPGCNDDINSIRQFLDFIQKLDNIEEVVFLPYHRLGMPKYEGLGRKYDMGDMKSLKTSDLNCIKDIFKDYRLNIRIQ</sequence>